<dbReference type="InterPro" id="IPR049278">
    <property type="entry name" value="MS_channel_C"/>
</dbReference>
<dbReference type="AlphaFoldDB" id="A0A9X3Z886"/>
<gene>
    <name evidence="11" type="ORF">NYP16_12840</name>
</gene>
<evidence type="ECO:0000256" key="7">
    <source>
        <dbReference type="RuleBase" id="RU369025"/>
    </source>
</evidence>
<keyword evidence="12" id="KW-1185">Reference proteome</keyword>
<dbReference type="RefSeq" id="WP_274944545.1">
    <property type="nucleotide sequence ID" value="NZ_JANWOI010000004.1"/>
</dbReference>
<dbReference type="GO" id="GO:0008381">
    <property type="term" value="F:mechanosensitive monoatomic ion channel activity"/>
    <property type="evidence" value="ECO:0007669"/>
    <property type="project" value="InterPro"/>
</dbReference>
<evidence type="ECO:0000256" key="1">
    <source>
        <dbReference type="ARBA" id="ARBA00004651"/>
    </source>
</evidence>
<feature type="transmembrane region" description="Helical" evidence="7">
    <location>
        <begin position="27"/>
        <end position="45"/>
    </location>
</feature>
<reference evidence="11" key="1">
    <citation type="submission" date="2022-08" db="EMBL/GenBank/DDBJ databases">
        <authorList>
            <person name="Vandamme P."/>
            <person name="Hettiarachchi A."/>
            <person name="Peeters C."/>
            <person name="Cnockaert M."/>
            <person name="Carlier A."/>
        </authorList>
    </citation>
    <scope>NUCLEOTIDE SEQUENCE</scope>
    <source>
        <strain evidence="11">LMG 31809</strain>
    </source>
</reference>
<comment type="subunit">
    <text evidence="7">Homoheptamer.</text>
</comment>
<dbReference type="InterPro" id="IPR006685">
    <property type="entry name" value="MscS_channel_2nd"/>
</dbReference>
<dbReference type="PANTHER" id="PTHR30221">
    <property type="entry name" value="SMALL-CONDUCTANCE MECHANOSENSITIVE CHANNEL"/>
    <property type="match status" value="1"/>
</dbReference>
<keyword evidence="7" id="KW-0997">Cell inner membrane</keyword>
<comment type="similarity">
    <text evidence="2 7">Belongs to the MscS (TC 1.A.23) family.</text>
</comment>
<comment type="function">
    <text evidence="7">Mechanosensitive channel that participates in the regulation of osmotic pressure changes within the cell, opening in response to stretch forces in the membrane lipid bilayer, without the need for other proteins. Contributes to normal resistance to hypoosmotic shock. Forms an ion channel of 1.0 nanosiemens conductance with a slight preference for anions.</text>
</comment>
<dbReference type="InterPro" id="IPR010920">
    <property type="entry name" value="LSM_dom_sf"/>
</dbReference>
<feature type="transmembrane region" description="Helical" evidence="7">
    <location>
        <begin position="97"/>
        <end position="128"/>
    </location>
</feature>
<dbReference type="Pfam" id="PF05552">
    <property type="entry name" value="MS_channel_1st_1"/>
    <property type="match status" value="1"/>
</dbReference>
<evidence type="ECO:0000313" key="11">
    <source>
        <dbReference type="EMBL" id="MDA5194838.1"/>
    </source>
</evidence>
<dbReference type="InterPro" id="IPR011066">
    <property type="entry name" value="MscS_channel_C_sf"/>
</dbReference>
<keyword evidence="7" id="KW-0407">Ion channel</keyword>
<evidence type="ECO:0000256" key="2">
    <source>
        <dbReference type="ARBA" id="ARBA00008017"/>
    </source>
</evidence>
<sequence length="286" mass="31044">MELDGRSITTAKLDQAMTELVATLVKYGLDIVAAILILIIGWSLANWGRGFVSRRLSRLPRIDLTLVSFLSSFVKYAIMIITVIAVLSQFGVQTTSLIAVLGAAGLAVGLALQGTLSNVAAGVMLLIFRPFRVGDSVEVQGASGTVKEMSLFVTEINTSENIRIMVPNGLIWANAVKNMSVNPTRRIELTLGVAHEAKLDHVFSVLKDIMAADPRILHNPAAEVQLAAFGPSTLDLAIRAWTKTPDYWAVRFSLNKSIKERFEAEGIDIPYPHQVSLNQPLPPAAK</sequence>
<protein>
    <recommendedName>
        <fullName evidence="7">Small-conductance mechanosensitive channel</fullName>
    </recommendedName>
</protein>
<dbReference type="Pfam" id="PF21082">
    <property type="entry name" value="MS_channel_3rd"/>
    <property type="match status" value="1"/>
</dbReference>
<dbReference type="Pfam" id="PF21088">
    <property type="entry name" value="MS_channel_1st"/>
    <property type="match status" value="1"/>
</dbReference>
<keyword evidence="7" id="KW-0406">Ion transport</keyword>
<dbReference type="GO" id="GO:0005886">
    <property type="term" value="C:plasma membrane"/>
    <property type="evidence" value="ECO:0007669"/>
    <property type="project" value="UniProtKB-SubCell"/>
</dbReference>
<comment type="caution">
    <text evidence="11">The sequence shown here is derived from an EMBL/GenBank/DDBJ whole genome shotgun (WGS) entry which is preliminary data.</text>
</comment>
<keyword evidence="4 7" id="KW-0812">Transmembrane</keyword>
<dbReference type="Pfam" id="PF00924">
    <property type="entry name" value="MS_channel_2nd"/>
    <property type="match status" value="1"/>
</dbReference>
<evidence type="ECO:0000259" key="10">
    <source>
        <dbReference type="Pfam" id="PF21088"/>
    </source>
</evidence>
<accession>A0A9X3Z886</accession>
<dbReference type="InterPro" id="IPR008910">
    <property type="entry name" value="MSC_TM_helix"/>
</dbReference>
<comment type="subcellular location">
    <subcellularLocation>
        <location evidence="7">Cell inner membrane</location>
        <topology evidence="7">Multi-pass membrane protein</topology>
    </subcellularLocation>
    <subcellularLocation>
        <location evidence="1">Cell membrane</location>
        <topology evidence="1">Multi-pass membrane protein</topology>
    </subcellularLocation>
</comment>
<name>A0A9X3Z886_9PROT</name>
<dbReference type="SUPFAM" id="SSF82689">
    <property type="entry name" value="Mechanosensitive channel protein MscS (YggB), C-terminal domain"/>
    <property type="match status" value="1"/>
</dbReference>
<proteinExistence type="inferred from homology"/>
<comment type="caution">
    <text evidence="7">Lacks conserved residue(s) required for the propagation of feature annotation.</text>
</comment>
<feature type="transmembrane region" description="Helical" evidence="7">
    <location>
        <begin position="66"/>
        <end position="91"/>
    </location>
</feature>
<evidence type="ECO:0000313" key="12">
    <source>
        <dbReference type="Proteomes" id="UP001141619"/>
    </source>
</evidence>
<evidence type="ECO:0000259" key="9">
    <source>
        <dbReference type="Pfam" id="PF21082"/>
    </source>
</evidence>
<reference evidence="11" key="2">
    <citation type="journal article" date="2023" name="Syst. Appl. Microbiol.">
        <title>Govania unica gen. nov., sp. nov., a rare biosphere bacterium that represents a novel family in the class Alphaproteobacteria.</title>
        <authorList>
            <person name="Vandamme P."/>
            <person name="Peeters C."/>
            <person name="Hettiarachchi A."/>
            <person name="Cnockaert M."/>
            <person name="Carlier A."/>
        </authorList>
    </citation>
    <scope>NUCLEOTIDE SEQUENCE</scope>
    <source>
        <strain evidence="11">LMG 31809</strain>
    </source>
</reference>
<evidence type="ECO:0000256" key="6">
    <source>
        <dbReference type="ARBA" id="ARBA00023136"/>
    </source>
</evidence>
<dbReference type="InterPro" id="IPR049142">
    <property type="entry name" value="MS_channel_1st"/>
</dbReference>
<keyword evidence="3" id="KW-1003">Cell membrane</keyword>
<dbReference type="SUPFAM" id="SSF82861">
    <property type="entry name" value="Mechanosensitive channel protein MscS (YggB), transmembrane region"/>
    <property type="match status" value="1"/>
</dbReference>
<dbReference type="PANTHER" id="PTHR30221:SF1">
    <property type="entry name" value="SMALL-CONDUCTANCE MECHANOSENSITIVE CHANNEL"/>
    <property type="match status" value="1"/>
</dbReference>
<keyword evidence="7" id="KW-0813">Transport</keyword>
<dbReference type="Proteomes" id="UP001141619">
    <property type="component" value="Unassembled WGS sequence"/>
</dbReference>
<dbReference type="Gene3D" id="2.30.30.60">
    <property type="match status" value="1"/>
</dbReference>
<feature type="domain" description="Mechanosensitive ion channel transmembrane helices 2/3" evidence="10">
    <location>
        <begin position="74"/>
        <end position="113"/>
    </location>
</feature>
<dbReference type="InterPro" id="IPR011014">
    <property type="entry name" value="MscS_channel_TM-2"/>
</dbReference>
<dbReference type="Gene3D" id="1.10.287.1260">
    <property type="match status" value="1"/>
</dbReference>
<evidence type="ECO:0000256" key="4">
    <source>
        <dbReference type="ARBA" id="ARBA00022692"/>
    </source>
</evidence>
<dbReference type="SUPFAM" id="SSF50182">
    <property type="entry name" value="Sm-like ribonucleoproteins"/>
    <property type="match status" value="1"/>
</dbReference>
<evidence type="ECO:0000259" key="8">
    <source>
        <dbReference type="Pfam" id="PF00924"/>
    </source>
</evidence>
<evidence type="ECO:0000256" key="5">
    <source>
        <dbReference type="ARBA" id="ARBA00022989"/>
    </source>
</evidence>
<dbReference type="Gene3D" id="3.30.70.100">
    <property type="match status" value="1"/>
</dbReference>
<feature type="domain" description="Mechanosensitive ion channel MscS" evidence="8">
    <location>
        <begin position="115"/>
        <end position="180"/>
    </location>
</feature>
<organism evidence="11 12">
    <name type="scientific">Govanella unica</name>
    <dbReference type="NCBI Taxonomy" id="2975056"/>
    <lineage>
        <taxon>Bacteria</taxon>
        <taxon>Pseudomonadati</taxon>
        <taxon>Pseudomonadota</taxon>
        <taxon>Alphaproteobacteria</taxon>
        <taxon>Emcibacterales</taxon>
        <taxon>Govanellaceae</taxon>
        <taxon>Govanella</taxon>
    </lineage>
</organism>
<dbReference type="EMBL" id="JANWOI010000004">
    <property type="protein sequence ID" value="MDA5194838.1"/>
    <property type="molecule type" value="Genomic_DNA"/>
</dbReference>
<feature type="domain" description="Mechanosensitive ion channel MscS C-terminal" evidence="9">
    <location>
        <begin position="187"/>
        <end position="269"/>
    </location>
</feature>
<evidence type="ECO:0000256" key="3">
    <source>
        <dbReference type="ARBA" id="ARBA00022475"/>
    </source>
</evidence>
<dbReference type="InterPro" id="IPR023408">
    <property type="entry name" value="MscS_beta-dom_sf"/>
</dbReference>
<keyword evidence="5 7" id="KW-1133">Transmembrane helix</keyword>
<keyword evidence="6 7" id="KW-0472">Membrane</keyword>
<dbReference type="InterPro" id="IPR045275">
    <property type="entry name" value="MscS_archaea/bacteria_type"/>
</dbReference>